<dbReference type="SUPFAM" id="SSF54593">
    <property type="entry name" value="Glyoxalase/Bleomycin resistance protein/Dihydroxybiphenyl dioxygenase"/>
    <property type="match status" value="2"/>
</dbReference>
<keyword evidence="3" id="KW-1185">Reference proteome</keyword>
<accession>A0A2Z3JF48</accession>
<dbReference type="PANTHER" id="PTHR43279:SF1">
    <property type="entry name" value="CATECHOL-2,3-DIOXYGENASE"/>
    <property type="match status" value="1"/>
</dbReference>
<feature type="domain" description="VOC" evidence="1">
    <location>
        <begin position="180"/>
        <end position="292"/>
    </location>
</feature>
<dbReference type="AlphaFoldDB" id="A0A2Z3JF48"/>
<sequence length="292" mass="31625">MTILEPDPSAAAASLLSLELGAIELGVSDLPRSVEFYRTVLGLEVLSQTRHRTELGTSERSLVVLHALAEPVPAQRPATGLYHFALLLPSRADLGRFVRRVAELGVRIGASDHLVSEAVYLHDPDGHGIEVYRDRPRGEWTFLPGPHGPQVQMATDPLDVQGVLSSAGDTRWTGLPSGTRMGHFHFKVSDQGAARDFYRQLGFERMTEFPGASFLAVGGYHHHLGLNVWESRGAAPPAPHTPALRLAHFTLKPGEFASLLARLQGVGLPLDLGEGGLELGDPSGNRLHFSPR</sequence>
<name>A0A2Z3JF48_9DEIO</name>
<proteinExistence type="predicted"/>
<evidence type="ECO:0000313" key="3">
    <source>
        <dbReference type="Proteomes" id="UP000245368"/>
    </source>
</evidence>
<reference evidence="2 3" key="1">
    <citation type="submission" date="2018-05" db="EMBL/GenBank/DDBJ databases">
        <title>Complete Genome Sequence of Deinococcus sp. strain 17bor-2.</title>
        <authorList>
            <person name="Srinivasan S."/>
        </authorList>
    </citation>
    <scope>NUCLEOTIDE SEQUENCE [LARGE SCALE GENOMIC DNA]</scope>
    <source>
        <strain evidence="2 3">17bor-2</strain>
    </source>
</reference>
<dbReference type="PROSITE" id="PS51819">
    <property type="entry name" value="VOC"/>
    <property type="match status" value="2"/>
</dbReference>
<gene>
    <name evidence="2" type="ORF">DKM44_11560</name>
</gene>
<dbReference type="Gene3D" id="3.10.180.10">
    <property type="entry name" value="2,3-Dihydroxybiphenyl 1,2-Dioxygenase, domain 1"/>
    <property type="match status" value="2"/>
</dbReference>
<evidence type="ECO:0000313" key="2">
    <source>
        <dbReference type="EMBL" id="AWN23783.1"/>
    </source>
</evidence>
<dbReference type="PANTHER" id="PTHR43279">
    <property type="entry name" value="CATECHOL-2,3-DIOXYGENASE"/>
    <property type="match status" value="1"/>
</dbReference>
<feature type="domain" description="VOC" evidence="1">
    <location>
        <begin position="19"/>
        <end position="134"/>
    </location>
</feature>
<dbReference type="OrthoDB" id="9792626at2"/>
<organism evidence="2 3">
    <name type="scientific">Deinococcus irradiatisoli</name>
    <dbReference type="NCBI Taxonomy" id="2202254"/>
    <lineage>
        <taxon>Bacteria</taxon>
        <taxon>Thermotogati</taxon>
        <taxon>Deinococcota</taxon>
        <taxon>Deinococci</taxon>
        <taxon>Deinococcales</taxon>
        <taxon>Deinococcaceae</taxon>
        <taxon>Deinococcus</taxon>
    </lineage>
</organism>
<dbReference type="InterPro" id="IPR004360">
    <property type="entry name" value="Glyas_Fos-R_dOase_dom"/>
</dbReference>
<dbReference type="KEGG" id="dez:DKM44_11560"/>
<dbReference type="InterPro" id="IPR037523">
    <property type="entry name" value="VOC_core"/>
</dbReference>
<protein>
    <submittedName>
        <fullName evidence="2">Glyoxalase</fullName>
    </submittedName>
</protein>
<dbReference type="Pfam" id="PF00903">
    <property type="entry name" value="Glyoxalase"/>
    <property type="match status" value="2"/>
</dbReference>
<dbReference type="InterPro" id="IPR029068">
    <property type="entry name" value="Glyas_Bleomycin-R_OHBP_Dase"/>
</dbReference>
<evidence type="ECO:0000259" key="1">
    <source>
        <dbReference type="PROSITE" id="PS51819"/>
    </source>
</evidence>
<dbReference type="EMBL" id="CP029494">
    <property type="protein sequence ID" value="AWN23783.1"/>
    <property type="molecule type" value="Genomic_DNA"/>
</dbReference>
<dbReference type="Proteomes" id="UP000245368">
    <property type="component" value="Chromosome"/>
</dbReference>
<dbReference type="RefSeq" id="WP_109827511.1">
    <property type="nucleotide sequence ID" value="NZ_CP029494.1"/>
</dbReference>